<keyword evidence="3" id="KW-0698">rRNA processing</keyword>
<dbReference type="InterPro" id="IPR006984">
    <property type="entry name" value="Fcf1/UTP23"/>
</dbReference>
<evidence type="ECO:0000313" key="10">
    <source>
        <dbReference type="EMBL" id="RHZ43928.1"/>
    </source>
</evidence>
<accession>A0A397G2X0</accession>
<evidence type="ECO:0000256" key="2">
    <source>
        <dbReference type="ARBA" id="ARBA00022517"/>
    </source>
</evidence>
<comment type="caution">
    <text evidence="10">The sequence shown here is derived from an EMBL/GenBank/DDBJ whole genome shotgun (WGS) entry which is preliminary data.</text>
</comment>
<reference evidence="10 11" key="1">
    <citation type="submission" date="2018-08" db="EMBL/GenBank/DDBJ databases">
        <title>Genome and evolution of the arbuscular mycorrhizal fungus Diversispora epigaea (formerly Glomus versiforme) and its bacterial endosymbionts.</title>
        <authorList>
            <person name="Sun X."/>
            <person name="Fei Z."/>
            <person name="Harrison M."/>
        </authorList>
    </citation>
    <scope>NUCLEOTIDE SEQUENCE [LARGE SCALE GENOMIC DNA]</scope>
    <source>
        <strain evidence="10 11">IT104</strain>
    </source>
</reference>
<dbReference type="Proteomes" id="UP000266861">
    <property type="component" value="Unassembled WGS sequence"/>
</dbReference>
<dbReference type="Gene3D" id="3.40.50.1010">
    <property type="entry name" value="5'-nuclease"/>
    <property type="match status" value="1"/>
</dbReference>
<evidence type="ECO:0000256" key="5">
    <source>
        <dbReference type="ARBA" id="ARBA00037300"/>
    </source>
</evidence>
<organism evidence="10 11">
    <name type="scientific">Diversispora epigaea</name>
    <dbReference type="NCBI Taxonomy" id="1348612"/>
    <lineage>
        <taxon>Eukaryota</taxon>
        <taxon>Fungi</taxon>
        <taxon>Fungi incertae sedis</taxon>
        <taxon>Mucoromycota</taxon>
        <taxon>Glomeromycotina</taxon>
        <taxon>Glomeromycetes</taxon>
        <taxon>Diversisporales</taxon>
        <taxon>Diversisporaceae</taxon>
        <taxon>Diversispora</taxon>
    </lineage>
</organism>
<feature type="compositionally biased region" description="Basic residues" evidence="8">
    <location>
        <begin position="264"/>
        <end position="276"/>
    </location>
</feature>
<protein>
    <recommendedName>
        <fullName evidence="7">U three protein 23</fullName>
    </recommendedName>
</protein>
<dbReference type="GO" id="GO:0006364">
    <property type="term" value="P:rRNA processing"/>
    <property type="evidence" value="ECO:0007669"/>
    <property type="project" value="UniProtKB-KW"/>
</dbReference>
<evidence type="ECO:0000256" key="7">
    <source>
        <dbReference type="ARBA" id="ARBA00076388"/>
    </source>
</evidence>
<evidence type="ECO:0000256" key="8">
    <source>
        <dbReference type="SAM" id="MobiDB-lite"/>
    </source>
</evidence>
<dbReference type="InterPro" id="IPR029060">
    <property type="entry name" value="PIN-like_dom_sf"/>
</dbReference>
<keyword evidence="4" id="KW-0539">Nucleus</keyword>
<feature type="compositionally biased region" description="Basic and acidic residues" evidence="8">
    <location>
        <begin position="232"/>
        <end position="263"/>
    </location>
</feature>
<dbReference type="GO" id="GO:0032040">
    <property type="term" value="C:small-subunit processome"/>
    <property type="evidence" value="ECO:0007669"/>
    <property type="project" value="InterPro"/>
</dbReference>
<dbReference type="STRING" id="1348612.A0A397G2X0"/>
<dbReference type="OrthoDB" id="25675at2759"/>
<dbReference type="FunFam" id="3.40.50.1010:FF:000006">
    <property type="entry name" value="rRNA-processing protein UTP23 homolog"/>
    <property type="match status" value="1"/>
</dbReference>
<dbReference type="SUPFAM" id="SSF88723">
    <property type="entry name" value="PIN domain-like"/>
    <property type="match status" value="1"/>
</dbReference>
<dbReference type="EMBL" id="PQFF01000607">
    <property type="protein sequence ID" value="RHZ43928.1"/>
    <property type="molecule type" value="Genomic_DNA"/>
</dbReference>
<keyword evidence="2" id="KW-0690">Ribosome biogenesis</keyword>
<sequence>MRQKRSKQYKRLMALYSTSFGFREPYQILVDGNFLYMALRYKMNICDQLCNVMLGKTKQMYTSCTLKEVRKQGKDWEETEMELQKFEQRRCEHRKKAVTSAECLSSIIEQDNPHNYCIATQNELLRESFRNVPGVPLLYINRSVLIVEPPSRATLEIVKKVEFEKTLAPRNEIKFLKKINSDTIIKGENEIIKKKRKSKGFKRPNPLSCKKKKAKPLPSFLTSQNNKNNNNNEDKISNKRKYEGEFNNEIKDSINNKETEIHSNKRKRKRKKTKAE</sequence>
<evidence type="ECO:0000259" key="9">
    <source>
        <dbReference type="Pfam" id="PF24779"/>
    </source>
</evidence>
<evidence type="ECO:0000256" key="6">
    <source>
        <dbReference type="ARBA" id="ARBA00038503"/>
    </source>
</evidence>
<comment type="similarity">
    <text evidence="6">Belongs to the UTP23/FCF1 family. UTP23 subfamily.</text>
</comment>
<feature type="region of interest" description="Disordered" evidence="8">
    <location>
        <begin position="195"/>
        <end position="276"/>
    </location>
</feature>
<dbReference type="InterPro" id="IPR057776">
    <property type="entry name" value="UTP23_sensor"/>
</dbReference>
<evidence type="ECO:0000256" key="4">
    <source>
        <dbReference type="ARBA" id="ARBA00023242"/>
    </source>
</evidence>
<comment type="function">
    <text evidence="5">Involved in rRNA-processing and ribosome biogenesis.</text>
</comment>
<proteinExistence type="inferred from homology"/>
<comment type="subcellular location">
    <subcellularLocation>
        <location evidence="1">Nucleus</location>
        <location evidence="1">Nucleolus</location>
    </subcellularLocation>
</comment>
<dbReference type="Pfam" id="PF24779">
    <property type="entry name" value="UTP23_sensor"/>
    <property type="match status" value="1"/>
</dbReference>
<dbReference type="AlphaFoldDB" id="A0A397G2X0"/>
<evidence type="ECO:0000256" key="1">
    <source>
        <dbReference type="ARBA" id="ARBA00004604"/>
    </source>
</evidence>
<keyword evidence="11" id="KW-1185">Reference proteome</keyword>
<feature type="domain" description="UTP23 sensor motif region" evidence="9">
    <location>
        <begin position="195"/>
        <end position="213"/>
    </location>
</feature>
<gene>
    <name evidence="10" type="ORF">Glove_801g9</name>
</gene>
<evidence type="ECO:0000256" key="3">
    <source>
        <dbReference type="ARBA" id="ARBA00022552"/>
    </source>
</evidence>
<dbReference type="Pfam" id="PF04900">
    <property type="entry name" value="Fcf1"/>
    <property type="match status" value="1"/>
</dbReference>
<evidence type="ECO:0000313" key="11">
    <source>
        <dbReference type="Proteomes" id="UP000266861"/>
    </source>
</evidence>
<name>A0A397G2X0_9GLOM</name>
<dbReference type="PANTHER" id="PTHR12416">
    <property type="entry name" value="RRNA-PROCESSING PROTEIN UTP23 HOMOLOG"/>
    <property type="match status" value="1"/>
</dbReference>